<dbReference type="PANTHER" id="PTHR33602:SF1">
    <property type="entry name" value="REGULATORY PROTEIN RECX FAMILY PROTEIN"/>
    <property type="match status" value="1"/>
</dbReference>
<dbReference type="Pfam" id="PF21982">
    <property type="entry name" value="RecX_HTH1"/>
    <property type="match status" value="1"/>
</dbReference>
<dbReference type="HAMAP" id="MF_01114">
    <property type="entry name" value="RecX"/>
    <property type="match status" value="1"/>
</dbReference>
<comment type="subcellular location">
    <subcellularLocation>
        <location evidence="1 5">Cytoplasm</location>
    </subcellularLocation>
</comment>
<evidence type="ECO:0000256" key="5">
    <source>
        <dbReference type="HAMAP-Rule" id="MF_01114"/>
    </source>
</evidence>
<dbReference type="EMBL" id="ACJM01000002">
    <property type="protein sequence ID" value="EEG78511.1"/>
    <property type="molecule type" value="Genomic_DNA"/>
</dbReference>
<evidence type="ECO:0000256" key="2">
    <source>
        <dbReference type="ARBA" id="ARBA00009695"/>
    </source>
</evidence>
<dbReference type="InterPro" id="IPR003783">
    <property type="entry name" value="Regulatory_RecX"/>
</dbReference>
<dbReference type="Gene3D" id="1.10.10.10">
    <property type="entry name" value="Winged helix-like DNA-binding domain superfamily/Winged helix DNA-binding domain"/>
    <property type="match status" value="2"/>
</dbReference>
<comment type="similarity">
    <text evidence="2 5">Belongs to the RecX family.</text>
</comment>
<protein>
    <recommendedName>
        <fullName evidence="3 5">Regulatory protein RecX</fullName>
    </recommendedName>
</protein>
<keyword evidence="4 5" id="KW-0963">Cytoplasm</keyword>
<evidence type="ECO:0000256" key="4">
    <source>
        <dbReference type="ARBA" id="ARBA00022490"/>
    </source>
</evidence>
<accession>C0GDM8</accession>
<proteinExistence type="inferred from homology"/>
<comment type="function">
    <text evidence="5">Modulates RecA activity.</text>
</comment>
<dbReference type="AlphaFoldDB" id="C0GDM8"/>
<feature type="domain" description="RecX first three-helical" evidence="6">
    <location>
        <begin position="10"/>
        <end position="49"/>
    </location>
</feature>
<dbReference type="RefSeq" id="WP_008514438.1">
    <property type="nucleotide sequence ID" value="NZ_ACJM01000002.1"/>
</dbReference>
<dbReference type="InterPro" id="IPR053926">
    <property type="entry name" value="RecX_HTH_1st"/>
</dbReference>
<evidence type="ECO:0000313" key="8">
    <source>
        <dbReference type="Proteomes" id="UP000006443"/>
    </source>
</evidence>
<evidence type="ECO:0000259" key="6">
    <source>
        <dbReference type="Pfam" id="PF21982"/>
    </source>
</evidence>
<dbReference type="GO" id="GO:0006282">
    <property type="term" value="P:regulation of DNA repair"/>
    <property type="evidence" value="ECO:0007669"/>
    <property type="project" value="UniProtKB-UniRule"/>
</dbReference>
<dbReference type="eggNOG" id="COG2137">
    <property type="taxonomic scope" value="Bacteria"/>
</dbReference>
<dbReference type="STRING" id="555088.DealDRAFT_0441"/>
<dbReference type="Proteomes" id="UP000006443">
    <property type="component" value="Unassembled WGS sequence"/>
</dbReference>
<sequence length="154" mass="17637">MSQEITLKRARGIAFKMLGFRARTCHQVRAALLKKGAPEALAAEVIDELLEAGYLNDREFAQNYLSVRLEQKAHGRRYYLAKLCQAGVDTQLAKEVLEEVYTKHQEEEQAIRFVERLRQRGETCPQKILRKLANRGFSASVSRSALNEENYPPE</sequence>
<keyword evidence="8" id="KW-1185">Reference proteome</keyword>
<comment type="caution">
    <text evidence="7">The sequence shown here is derived from an EMBL/GenBank/DDBJ whole genome shotgun (WGS) entry which is preliminary data.</text>
</comment>
<gene>
    <name evidence="5" type="primary">recX</name>
    <name evidence="7" type="ORF">DealDRAFT_0441</name>
</gene>
<reference evidence="7 8" key="1">
    <citation type="submission" date="2009-02" db="EMBL/GenBank/DDBJ databases">
        <title>Sequencing of the draft genome and assembly of Dethiobacter alkaliphilus AHT 1.</title>
        <authorList>
            <consortium name="US DOE Joint Genome Institute (JGI-PGF)"/>
            <person name="Lucas S."/>
            <person name="Copeland A."/>
            <person name="Lapidus A."/>
            <person name="Glavina del Rio T."/>
            <person name="Dalin E."/>
            <person name="Tice H."/>
            <person name="Bruce D."/>
            <person name="Goodwin L."/>
            <person name="Pitluck S."/>
            <person name="Larimer F."/>
            <person name="Land M.L."/>
            <person name="Hauser L."/>
            <person name="Muyzer G."/>
        </authorList>
    </citation>
    <scope>NUCLEOTIDE SEQUENCE [LARGE SCALE GENOMIC DNA]</scope>
    <source>
        <strain evidence="7 8">AHT 1</strain>
    </source>
</reference>
<dbReference type="GO" id="GO:0005737">
    <property type="term" value="C:cytoplasm"/>
    <property type="evidence" value="ECO:0007669"/>
    <property type="project" value="UniProtKB-SubCell"/>
</dbReference>
<evidence type="ECO:0000313" key="7">
    <source>
        <dbReference type="EMBL" id="EEG78511.1"/>
    </source>
</evidence>
<name>C0GDM8_DETAL</name>
<dbReference type="OrthoDB" id="5421057at2"/>
<evidence type="ECO:0000256" key="3">
    <source>
        <dbReference type="ARBA" id="ARBA00018111"/>
    </source>
</evidence>
<organism evidence="7 8">
    <name type="scientific">Dethiobacter alkaliphilus AHT 1</name>
    <dbReference type="NCBI Taxonomy" id="555088"/>
    <lineage>
        <taxon>Bacteria</taxon>
        <taxon>Bacillati</taxon>
        <taxon>Bacillota</taxon>
        <taxon>Dethiobacteria</taxon>
        <taxon>Dethiobacterales</taxon>
        <taxon>Dethiobacteraceae</taxon>
        <taxon>Dethiobacter</taxon>
    </lineage>
</organism>
<dbReference type="PANTHER" id="PTHR33602">
    <property type="entry name" value="REGULATORY PROTEIN RECX FAMILY PROTEIN"/>
    <property type="match status" value="1"/>
</dbReference>
<evidence type="ECO:0000256" key="1">
    <source>
        <dbReference type="ARBA" id="ARBA00004496"/>
    </source>
</evidence>
<dbReference type="InterPro" id="IPR036388">
    <property type="entry name" value="WH-like_DNA-bd_sf"/>
</dbReference>